<dbReference type="KEGG" id="fvr:FVEG_16533"/>
<reference evidence="2 3" key="1">
    <citation type="journal article" date="2010" name="Nature">
        <title>Comparative genomics reveals mobile pathogenicity chromosomes in Fusarium.</title>
        <authorList>
            <person name="Ma L.J."/>
            <person name="van der Does H.C."/>
            <person name="Borkovich K.A."/>
            <person name="Coleman J.J."/>
            <person name="Daboussi M.J."/>
            <person name="Di Pietro A."/>
            <person name="Dufresne M."/>
            <person name="Freitag M."/>
            <person name="Grabherr M."/>
            <person name="Henrissat B."/>
            <person name="Houterman P.M."/>
            <person name="Kang S."/>
            <person name="Shim W.B."/>
            <person name="Woloshuk C."/>
            <person name="Xie X."/>
            <person name="Xu J.R."/>
            <person name="Antoniw J."/>
            <person name="Baker S.E."/>
            <person name="Bluhm B.H."/>
            <person name="Breakspear A."/>
            <person name="Brown D.W."/>
            <person name="Butchko R.A."/>
            <person name="Chapman S."/>
            <person name="Coulson R."/>
            <person name="Coutinho P.M."/>
            <person name="Danchin E.G."/>
            <person name="Diener A."/>
            <person name="Gale L.R."/>
            <person name="Gardiner D.M."/>
            <person name="Goff S."/>
            <person name="Hammond-Kosack K.E."/>
            <person name="Hilburn K."/>
            <person name="Hua-Van A."/>
            <person name="Jonkers W."/>
            <person name="Kazan K."/>
            <person name="Kodira C.D."/>
            <person name="Koehrsen M."/>
            <person name="Kumar L."/>
            <person name="Lee Y.H."/>
            <person name="Li L."/>
            <person name="Manners J.M."/>
            <person name="Miranda-Saavedra D."/>
            <person name="Mukherjee M."/>
            <person name="Park G."/>
            <person name="Park J."/>
            <person name="Park S.Y."/>
            <person name="Proctor R.H."/>
            <person name="Regev A."/>
            <person name="Ruiz-Roldan M.C."/>
            <person name="Sain D."/>
            <person name="Sakthikumar S."/>
            <person name="Sykes S."/>
            <person name="Schwartz D.C."/>
            <person name="Turgeon B.G."/>
            <person name="Wapinski I."/>
            <person name="Yoder O."/>
            <person name="Young S."/>
            <person name="Zeng Q."/>
            <person name="Zhou S."/>
            <person name="Galagan J."/>
            <person name="Cuomo C.A."/>
            <person name="Kistler H.C."/>
            <person name="Rep M."/>
        </authorList>
    </citation>
    <scope>NUCLEOTIDE SEQUENCE [LARGE SCALE GENOMIC DNA]</scope>
    <source>
        <strain evidence="3">M3125 / FGSC 7600</strain>
    </source>
</reference>
<accession>W7MFQ8</accession>
<evidence type="ECO:0000313" key="3">
    <source>
        <dbReference type="Proteomes" id="UP000009096"/>
    </source>
</evidence>
<protein>
    <submittedName>
        <fullName evidence="2">Uncharacterized protein</fullName>
    </submittedName>
</protein>
<evidence type="ECO:0000256" key="1">
    <source>
        <dbReference type="SAM" id="MobiDB-lite"/>
    </source>
</evidence>
<evidence type="ECO:0000313" key="2">
    <source>
        <dbReference type="EMBL" id="EWG49771.1"/>
    </source>
</evidence>
<keyword evidence="3" id="KW-1185">Reference proteome</keyword>
<name>W7MFQ8_GIBM7</name>
<gene>
    <name evidence="2" type="ORF">FVEG_16533</name>
</gene>
<dbReference type="GeneID" id="30073409"/>
<dbReference type="EMBL" id="CM000582">
    <property type="protein sequence ID" value="EWG49771.1"/>
    <property type="molecule type" value="Genomic_DNA"/>
</dbReference>
<dbReference type="Proteomes" id="UP000009096">
    <property type="component" value="Chromosome 5"/>
</dbReference>
<dbReference type="RefSeq" id="XP_018755962.1">
    <property type="nucleotide sequence ID" value="XM_018905761.1"/>
</dbReference>
<dbReference type="EMBL" id="DS022253">
    <property type="protein sequence ID" value="EWG49771.1"/>
    <property type="molecule type" value="Genomic_DNA"/>
</dbReference>
<proteinExistence type="predicted"/>
<sequence>MSKAANRRRKGRDGPPTTPSSLAVLQPTLDLFCPAEARARCLFTASEALAITFTEPTRPLRTADTLPCPFTTATHRLGLKPGFEMNECCTPYRLAGLCCTAHEHTVHQRGYAHVAVPRAEFIHSP</sequence>
<dbReference type="AlphaFoldDB" id="W7MFQ8"/>
<feature type="region of interest" description="Disordered" evidence="1">
    <location>
        <begin position="1"/>
        <end position="22"/>
    </location>
</feature>
<organism evidence="2 3">
    <name type="scientific">Gibberella moniliformis (strain M3125 / FGSC 7600)</name>
    <name type="common">Maize ear and stalk rot fungus</name>
    <name type="synonym">Fusarium verticillioides</name>
    <dbReference type="NCBI Taxonomy" id="334819"/>
    <lineage>
        <taxon>Eukaryota</taxon>
        <taxon>Fungi</taxon>
        <taxon>Dikarya</taxon>
        <taxon>Ascomycota</taxon>
        <taxon>Pezizomycotina</taxon>
        <taxon>Sordariomycetes</taxon>
        <taxon>Hypocreomycetidae</taxon>
        <taxon>Hypocreales</taxon>
        <taxon>Nectriaceae</taxon>
        <taxon>Fusarium</taxon>
        <taxon>Fusarium fujikuroi species complex</taxon>
    </lineage>
</organism>
<dbReference type="VEuPathDB" id="FungiDB:FVEG_16533"/>
<feature type="compositionally biased region" description="Basic residues" evidence="1">
    <location>
        <begin position="1"/>
        <end position="11"/>
    </location>
</feature>